<keyword evidence="8 12" id="KW-1133">Transmembrane helix</keyword>
<dbReference type="PRINTS" id="PR00169">
    <property type="entry name" value="KCHANNEL"/>
</dbReference>
<dbReference type="GO" id="GO:0001508">
    <property type="term" value="P:action potential"/>
    <property type="evidence" value="ECO:0007669"/>
    <property type="project" value="TreeGrafter"/>
</dbReference>
<dbReference type="Gene3D" id="1.10.287.70">
    <property type="match status" value="1"/>
</dbReference>
<evidence type="ECO:0000256" key="11">
    <source>
        <dbReference type="ARBA" id="ARBA00023303"/>
    </source>
</evidence>
<feature type="transmembrane region" description="Helical" evidence="12">
    <location>
        <begin position="53"/>
        <end position="78"/>
    </location>
</feature>
<sequence>MTIRRRLYLTLEPTEKGGVLERIFEFFLISIIILNIFAVILDSVAELRSKHDALFVKFEFFTIIFFTLEYIARIYSIVENPEYSEPVKGRLKYMRQPMAIIDLLAFLPFYFVFIDLRFLRIFRLMSLFRLFKIARYLHALKIFKRVLTDRKEQLVLSFLFILFVLTIISFIMFYAEHDAQPDKFSSIPATMWWGIATITTVGYGDMVPITALGKFLGGLFAIAGVGLLALPAGILSSGFFELLHVDKSKEVKKCPHCGKEIHE</sequence>
<keyword evidence="2" id="KW-0813">Transport</keyword>
<dbReference type="SUPFAM" id="SSF81324">
    <property type="entry name" value="Voltage-gated potassium channels"/>
    <property type="match status" value="1"/>
</dbReference>
<name>A0A1T5IUU9_9BACT</name>
<keyword evidence="5" id="KW-0631">Potassium channel</keyword>
<dbReference type="Gene3D" id="1.20.120.350">
    <property type="entry name" value="Voltage-gated potassium channels. Chain C"/>
    <property type="match status" value="1"/>
</dbReference>
<keyword evidence="15" id="KW-1185">Reference proteome</keyword>
<dbReference type="EMBL" id="FUZU01000001">
    <property type="protein sequence ID" value="SKC42842.1"/>
    <property type="molecule type" value="Genomic_DNA"/>
</dbReference>
<evidence type="ECO:0000313" key="14">
    <source>
        <dbReference type="EMBL" id="SKC42842.1"/>
    </source>
</evidence>
<dbReference type="PANTHER" id="PTHR11537:SF254">
    <property type="entry name" value="POTASSIUM VOLTAGE-GATED CHANNEL PROTEIN SHAB"/>
    <property type="match status" value="1"/>
</dbReference>
<dbReference type="OrthoDB" id="9799090at2"/>
<evidence type="ECO:0000256" key="4">
    <source>
        <dbReference type="ARBA" id="ARBA00022692"/>
    </source>
</evidence>
<keyword evidence="9" id="KW-0406">Ion transport</keyword>
<dbReference type="AlphaFoldDB" id="A0A1T5IUU9"/>
<comment type="subcellular location">
    <subcellularLocation>
        <location evidence="1">Membrane</location>
        <topology evidence="1">Multi-pass membrane protein</topology>
    </subcellularLocation>
</comment>
<evidence type="ECO:0000256" key="10">
    <source>
        <dbReference type="ARBA" id="ARBA00023136"/>
    </source>
</evidence>
<evidence type="ECO:0000256" key="5">
    <source>
        <dbReference type="ARBA" id="ARBA00022826"/>
    </source>
</evidence>
<dbReference type="PANTHER" id="PTHR11537">
    <property type="entry name" value="VOLTAGE-GATED POTASSIUM CHANNEL"/>
    <property type="match status" value="1"/>
</dbReference>
<dbReference type="InterPro" id="IPR027359">
    <property type="entry name" value="Volt_channel_dom_sf"/>
</dbReference>
<dbReference type="STRING" id="688867.SAMN05660236_0429"/>
<proteinExistence type="predicted"/>
<keyword evidence="3" id="KW-0633">Potassium transport</keyword>
<dbReference type="Pfam" id="PF00520">
    <property type="entry name" value="Ion_trans"/>
    <property type="match status" value="1"/>
</dbReference>
<protein>
    <submittedName>
        <fullName evidence="14">Voltage-gated potassium channel</fullName>
    </submittedName>
</protein>
<feature type="transmembrane region" description="Helical" evidence="12">
    <location>
        <begin position="154"/>
        <end position="175"/>
    </location>
</feature>
<keyword evidence="10 12" id="KW-0472">Membrane</keyword>
<keyword evidence="6" id="KW-0851">Voltage-gated channel</keyword>
<keyword evidence="11 14" id="KW-0407">Ion channel</keyword>
<gene>
    <name evidence="14" type="ORF">SAMN05660236_0429</name>
</gene>
<organism evidence="14 15">
    <name type="scientific">Ohtaekwangia koreensis</name>
    <dbReference type="NCBI Taxonomy" id="688867"/>
    <lineage>
        <taxon>Bacteria</taxon>
        <taxon>Pseudomonadati</taxon>
        <taxon>Bacteroidota</taxon>
        <taxon>Cytophagia</taxon>
        <taxon>Cytophagales</taxon>
        <taxon>Fulvivirgaceae</taxon>
        <taxon>Ohtaekwangia</taxon>
    </lineage>
</organism>
<evidence type="ECO:0000256" key="9">
    <source>
        <dbReference type="ARBA" id="ARBA00023065"/>
    </source>
</evidence>
<evidence type="ECO:0000256" key="2">
    <source>
        <dbReference type="ARBA" id="ARBA00022448"/>
    </source>
</evidence>
<dbReference type="InterPro" id="IPR028325">
    <property type="entry name" value="VG_K_chnl"/>
</dbReference>
<feature type="transmembrane region" description="Helical" evidence="12">
    <location>
        <begin position="23"/>
        <end position="41"/>
    </location>
</feature>
<dbReference type="RefSeq" id="WP_079685053.1">
    <property type="nucleotide sequence ID" value="NZ_FUZU01000001.1"/>
</dbReference>
<dbReference type="GO" id="GO:0005249">
    <property type="term" value="F:voltage-gated potassium channel activity"/>
    <property type="evidence" value="ECO:0007669"/>
    <property type="project" value="InterPro"/>
</dbReference>
<evidence type="ECO:0000256" key="8">
    <source>
        <dbReference type="ARBA" id="ARBA00022989"/>
    </source>
</evidence>
<dbReference type="FunFam" id="1.10.287.70:FF:000028">
    <property type="entry name" value="potassium voltage-gated channel subfamily D member 3"/>
    <property type="match status" value="1"/>
</dbReference>
<keyword evidence="4 12" id="KW-0812">Transmembrane</keyword>
<feature type="domain" description="Ion transport" evidence="13">
    <location>
        <begin position="22"/>
        <end position="241"/>
    </location>
</feature>
<evidence type="ECO:0000313" key="15">
    <source>
        <dbReference type="Proteomes" id="UP000190961"/>
    </source>
</evidence>
<feature type="transmembrane region" description="Helical" evidence="12">
    <location>
        <begin position="216"/>
        <end position="240"/>
    </location>
</feature>
<evidence type="ECO:0000256" key="7">
    <source>
        <dbReference type="ARBA" id="ARBA00022958"/>
    </source>
</evidence>
<dbReference type="Proteomes" id="UP000190961">
    <property type="component" value="Unassembled WGS sequence"/>
</dbReference>
<evidence type="ECO:0000256" key="6">
    <source>
        <dbReference type="ARBA" id="ARBA00022882"/>
    </source>
</evidence>
<accession>A0A1T5IUU9</accession>
<evidence type="ECO:0000256" key="3">
    <source>
        <dbReference type="ARBA" id="ARBA00022538"/>
    </source>
</evidence>
<feature type="transmembrane region" description="Helical" evidence="12">
    <location>
        <begin position="98"/>
        <end position="119"/>
    </location>
</feature>
<reference evidence="14 15" key="1">
    <citation type="submission" date="2017-02" db="EMBL/GenBank/DDBJ databases">
        <authorList>
            <person name="Peterson S.W."/>
        </authorList>
    </citation>
    <scope>NUCLEOTIDE SEQUENCE [LARGE SCALE GENOMIC DNA]</scope>
    <source>
        <strain evidence="14 15">DSM 25262</strain>
    </source>
</reference>
<evidence type="ECO:0000256" key="12">
    <source>
        <dbReference type="SAM" id="Phobius"/>
    </source>
</evidence>
<dbReference type="InterPro" id="IPR005821">
    <property type="entry name" value="Ion_trans_dom"/>
</dbReference>
<evidence type="ECO:0000259" key="13">
    <source>
        <dbReference type="Pfam" id="PF00520"/>
    </source>
</evidence>
<evidence type="ECO:0000256" key="1">
    <source>
        <dbReference type="ARBA" id="ARBA00004141"/>
    </source>
</evidence>
<feature type="transmembrane region" description="Helical" evidence="12">
    <location>
        <begin position="187"/>
        <end position="204"/>
    </location>
</feature>
<keyword evidence="7" id="KW-0630">Potassium</keyword>
<dbReference type="GO" id="GO:0008076">
    <property type="term" value="C:voltage-gated potassium channel complex"/>
    <property type="evidence" value="ECO:0007669"/>
    <property type="project" value="InterPro"/>
</dbReference>